<dbReference type="RefSeq" id="WP_302078013.1">
    <property type="nucleotide sequence ID" value="NZ_JAUKWQ010000005.1"/>
</dbReference>
<dbReference type="EMBL" id="JAUKWQ010000005">
    <property type="protein sequence ID" value="MDO1583813.1"/>
    <property type="molecule type" value="Genomic_DNA"/>
</dbReference>
<organism evidence="1 2">
    <name type="scientific">Rhizobium oryzicola</name>
    <dbReference type="NCBI Taxonomy" id="1232668"/>
    <lineage>
        <taxon>Bacteria</taxon>
        <taxon>Pseudomonadati</taxon>
        <taxon>Pseudomonadota</taxon>
        <taxon>Alphaproteobacteria</taxon>
        <taxon>Hyphomicrobiales</taxon>
        <taxon>Rhizobiaceae</taxon>
        <taxon>Rhizobium/Agrobacterium group</taxon>
        <taxon>Rhizobium</taxon>
    </lineage>
</organism>
<name>A0ABT8SZH8_9HYPH</name>
<evidence type="ECO:0000313" key="2">
    <source>
        <dbReference type="Proteomes" id="UP001169006"/>
    </source>
</evidence>
<evidence type="ECO:0000313" key="1">
    <source>
        <dbReference type="EMBL" id="MDO1583813.1"/>
    </source>
</evidence>
<reference evidence="1" key="1">
    <citation type="journal article" date="2015" name="Int. J. Syst. Evol. Microbiol.">
        <title>Rhizobium oryzicola sp. nov., potential plant-growth-promoting endophytic bacteria isolated from rice roots.</title>
        <authorList>
            <person name="Zhang X.X."/>
            <person name="Gao J.S."/>
            <person name="Cao Y.H."/>
            <person name="Sheirdil R.A."/>
            <person name="Wang X.C."/>
            <person name="Zhang L."/>
        </authorList>
    </citation>
    <scope>NUCLEOTIDE SEQUENCE</scope>
    <source>
        <strain evidence="1">05753</strain>
    </source>
</reference>
<sequence length="62" mass="6798">MEKSVVEFGGLPVGIAVNDGSVFRFIAVKFHVIDLDNQKFASLGDLRRAIFRHVSNARPLAA</sequence>
<protein>
    <submittedName>
        <fullName evidence="1">Uncharacterized protein</fullName>
    </submittedName>
</protein>
<dbReference type="Proteomes" id="UP001169006">
    <property type="component" value="Unassembled WGS sequence"/>
</dbReference>
<comment type="caution">
    <text evidence="1">The sequence shown here is derived from an EMBL/GenBank/DDBJ whole genome shotgun (WGS) entry which is preliminary data.</text>
</comment>
<keyword evidence="2" id="KW-1185">Reference proteome</keyword>
<gene>
    <name evidence="1" type="ORF">Q2T52_17135</name>
</gene>
<accession>A0ABT8SZH8</accession>
<proteinExistence type="predicted"/>
<reference evidence="1" key="2">
    <citation type="submission" date="2023-07" db="EMBL/GenBank/DDBJ databases">
        <authorList>
            <person name="Sun H."/>
        </authorList>
    </citation>
    <scope>NUCLEOTIDE SEQUENCE</scope>
    <source>
        <strain evidence="1">05753</strain>
    </source>
</reference>